<dbReference type="CDD" id="cd02257">
    <property type="entry name" value="Peptidase_C19"/>
    <property type="match status" value="1"/>
</dbReference>
<feature type="non-terminal residue" evidence="3">
    <location>
        <position position="1"/>
    </location>
</feature>
<evidence type="ECO:0000313" key="4">
    <source>
        <dbReference type="Proteomes" id="UP000324800"/>
    </source>
</evidence>
<dbReference type="SUPFAM" id="SSF54001">
    <property type="entry name" value="Cysteine proteinases"/>
    <property type="match status" value="1"/>
</dbReference>
<dbReference type="GO" id="GO:0016579">
    <property type="term" value="P:protein deubiquitination"/>
    <property type="evidence" value="ECO:0007669"/>
    <property type="project" value="InterPro"/>
</dbReference>
<evidence type="ECO:0000313" key="3">
    <source>
        <dbReference type="EMBL" id="KAA6358323.1"/>
    </source>
</evidence>
<comment type="caution">
    <text evidence="3">The sequence shown here is derived from an EMBL/GenBank/DDBJ whole genome shotgun (WGS) entry which is preliminary data.</text>
</comment>
<feature type="domain" description="Peptidase C19 ubiquitin carboxyl-terminal hydrolase" evidence="2">
    <location>
        <begin position="2"/>
        <end position="177"/>
    </location>
</feature>
<reference evidence="3 4" key="1">
    <citation type="submission" date="2019-03" db="EMBL/GenBank/DDBJ databases">
        <title>Single cell metagenomics reveals metabolic interactions within the superorganism composed of flagellate Streblomastix strix and complex community of Bacteroidetes bacteria on its surface.</title>
        <authorList>
            <person name="Treitli S.C."/>
            <person name="Kolisko M."/>
            <person name="Husnik F."/>
            <person name="Keeling P."/>
            <person name="Hampl V."/>
        </authorList>
    </citation>
    <scope>NUCLEOTIDE SEQUENCE [LARGE SCALE GENOMIC DNA]</scope>
    <source>
        <strain evidence="3">ST1C</strain>
    </source>
</reference>
<dbReference type="GO" id="GO:0004843">
    <property type="term" value="F:cysteine-type deubiquitinase activity"/>
    <property type="evidence" value="ECO:0007669"/>
    <property type="project" value="InterPro"/>
</dbReference>
<gene>
    <name evidence="3" type="ORF">EZS28_046150</name>
</gene>
<dbReference type="Pfam" id="PF00443">
    <property type="entry name" value="UCH"/>
    <property type="match status" value="1"/>
</dbReference>
<dbReference type="Proteomes" id="UP000324800">
    <property type="component" value="Unassembled WGS sequence"/>
</dbReference>
<dbReference type="PANTHER" id="PTHR21646">
    <property type="entry name" value="UBIQUITIN CARBOXYL-TERMINAL HYDROLASE"/>
    <property type="match status" value="1"/>
</dbReference>
<dbReference type="OrthoDB" id="265776at2759"/>
<organism evidence="3 4">
    <name type="scientific">Streblomastix strix</name>
    <dbReference type="NCBI Taxonomy" id="222440"/>
    <lineage>
        <taxon>Eukaryota</taxon>
        <taxon>Metamonada</taxon>
        <taxon>Preaxostyla</taxon>
        <taxon>Oxymonadida</taxon>
        <taxon>Streblomastigidae</taxon>
        <taxon>Streblomastix</taxon>
    </lineage>
</organism>
<sequence length="446" mass="50966">LKYIVSSNAQQFAGYAQQDSQEFVQALLDGLHEDLNRVKNKPYIEDVEEIYENLENDEIKKEDVSLTVQQHPRKNFSQIAWVNHLKRNQSDILSLFHGQLRSIIDCPECHRRSVKYDPFSVLQLPLPGSENVNFNIAVYGAFEETLFKNSLIKEDVKVIRESSQSQIQTKDQISLIKDNINIHPCAVKLTCSRQGVVNEAINVMEKDEDIQKMINDGQDQIKQYNIQKTTLQHKKPYRLFLCDTFCDIVIRFVRPNEDVAQIHNYPVGFIVFSETDNLQALDNNNANIKTEGQQVNILPSSHQSQHSPSPSPTQSSIYSRISEPVSLDVMLLPVNILAVSKKPPFSTSQSTSTSTSTSTVTVINTRSSPPPQPSSVQKEIPESEVTKHSIVRPFIISLQSSSQYHTQDESKQSNSNCISVNELHERVWKHMREYIIPSRYNEWKKQ</sequence>
<keyword evidence="3" id="KW-0378">Hydrolase</keyword>
<dbReference type="AlphaFoldDB" id="A0A5J4TKQ7"/>
<feature type="non-terminal residue" evidence="3">
    <location>
        <position position="446"/>
    </location>
</feature>
<dbReference type="InterPro" id="IPR001394">
    <property type="entry name" value="Peptidase_C19_UCH"/>
</dbReference>
<evidence type="ECO:0000256" key="1">
    <source>
        <dbReference type="SAM" id="MobiDB-lite"/>
    </source>
</evidence>
<feature type="compositionally biased region" description="Low complexity" evidence="1">
    <location>
        <begin position="346"/>
        <end position="367"/>
    </location>
</feature>
<name>A0A5J4TKQ7_9EUKA</name>
<dbReference type="InterPro" id="IPR038765">
    <property type="entry name" value="Papain-like_cys_pep_sf"/>
</dbReference>
<accession>A0A5J4TKQ7</accession>
<proteinExistence type="predicted"/>
<evidence type="ECO:0000259" key="2">
    <source>
        <dbReference type="Pfam" id="PF00443"/>
    </source>
</evidence>
<dbReference type="Gene3D" id="3.90.70.10">
    <property type="entry name" value="Cysteine proteinases"/>
    <property type="match status" value="1"/>
</dbReference>
<dbReference type="InterPro" id="IPR050185">
    <property type="entry name" value="Ub_carboxyl-term_hydrolase"/>
</dbReference>
<feature type="region of interest" description="Disordered" evidence="1">
    <location>
        <begin position="342"/>
        <end position="381"/>
    </location>
</feature>
<dbReference type="EMBL" id="SNRW01030039">
    <property type="protein sequence ID" value="KAA6358323.1"/>
    <property type="molecule type" value="Genomic_DNA"/>
</dbReference>
<protein>
    <submittedName>
        <fullName evidence="3">Putative ubiquitinyl hydrolase 1</fullName>
    </submittedName>
</protein>